<accession>A0ABV6IEV7</accession>
<sequence length="278" mass="31518">MKLRIATYNIHKGVSAFGRKARIHDLKEAIKLLDADLVFLQEVQGQHDHHAKKHANWPEQAQHEFLAGDSHLSAYGMNAVYEHGHHGNALLSRLPILQASNHDVSDHAYEQRGILHVQIQLDDVQAHCFVIHLGLFAASRRRQIQALIQQIQTHVPHNQPLIIAGDFNDWSQRLSHTLYKELGVIEAFDIANHKQNEVPSMALKRDALSSVKTLFQAKSKHARTFPAGLPWLSLDRVYLRGFQVEQAHVLSGKPWSQLSDHVPIAVDLKLNRLQLHHG</sequence>
<feature type="domain" description="Endonuclease/exonuclease/phosphatase" evidence="1">
    <location>
        <begin position="6"/>
        <end position="261"/>
    </location>
</feature>
<comment type="caution">
    <text evidence="2">The sequence shown here is derived from an EMBL/GenBank/DDBJ whole genome shotgun (WGS) entry which is preliminary data.</text>
</comment>
<keyword evidence="2" id="KW-0540">Nuclease</keyword>
<evidence type="ECO:0000313" key="3">
    <source>
        <dbReference type="Proteomes" id="UP001589844"/>
    </source>
</evidence>
<dbReference type="PANTHER" id="PTHR14859:SF1">
    <property type="entry name" value="PGAP2-INTERACTING PROTEIN"/>
    <property type="match status" value="1"/>
</dbReference>
<dbReference type="PANTHER" id="PTHR14859">
    <property type="entry name" value="CALCOFLUOR WHITE HYPERSENSITIVE PROTEIN PRECURSOR"/>
    <property type="match status" value="1"/>
</dbReference>
<dbReference type="InterPro" id="IPR051916">
    <property type="entry name" value="GPI-anchor_lipid_remodeler"/>
</dbReference>
<protein>
    <submittedName>
        <fullName evidence="2">Endonuclease/exonuclease/phosphatase family protein</fullName>
    </submittedName>
</protein>
<dbReference type="RefSeq" id="WP_390212425.1">
    <property type="nucleotide sequence ID" value="NZ_JBHLXJ010000009.1"/>
</dbReference>
<reference evidence="2 3" key="1">
    <citation type="submission" date="2024-09" db="EMBL/GenBank/DDBJ databases">
        <authorList>
            <person name="Sun Q."/>
            <person name="Mori K."/>
        </authorList>
    </citation>
    <scope>NUCLEOTIDE SEQUENCE [LARGE SCALE GENOMIC DNA]</scope>
    <source>
        <strain evidence="2 3">CCM 8677</strain>
    </source>
</reference>
<dbReference type="Pfam" id="PF03372">
    <property type="entry name" value="Exo_endo_phos"/>
    <property type="match status" value="1"/>
</dbReference>
<dbReference type="InterPro" id="IPR005135">
    <property type="entry name" value="Endo/exonuclease/phosphatase"/>
</dbReference>
<gene>
    <name evidence="2" type="ORF">ACFFJH_10320</name>
</gene>
<dbReference type="EMBL" id="JBHLXJ010000009">
    <property type="protein sequence ID" value="MFC0350202.1"/>
    <property type="molecule type" value="Genomic_DNA"/>
</dbReference>
<dbReference type="GO" id="GO:0004519">
    <property type="term" value="F:endonuclease activity"/>
    <property type="evidence" value="ECO:0007669"/>
    <property type="project" value="UniProtKB-KW"/>
</dbReference>
<keyword evidence="2" id="KW-0378">Hydrolase</keyword>
<evidence type="ECO:0000259" key="1">
    <source>
        <dbReference type="Pfam" id="PF03372"/>
    </source>
</evidence>
<dbReference type="SUPFAM" id="SSF56219">
    <property type="entry name" value="DNase I-like"/>
    <property type="match status" value="1"/>
</dbReference>
<evidence type="ECO:0000313" key="2">
    <source>
        <dbReference type="EMBL" id="MFC0350202.1"/>
    </source>
</evidence>
<organism evidence="2 3">
    <name type="scientific">Undibacterium danionis</name>
    <dbReference type="NCBI Taxonomy" id="1812100"/>
    <lineage>
        <taxon>Bacteria</taxon>
        <taxon>Pseudomonadati</taxon>
        <taxon>Pseudomonadota</taxon>
        <taxon>Betaproteobacteria</taxon>
        <taxon>Burkholderiales</taxon>
        <taxon>Oxalobacteraceae</taxon>
        <taxon>Undibacterium</taxon>
    </lineage>
</organism>
<proteinExistence type="predicted"/>
<dbReference type="Proteomes" id="UP001589844">
    <property type="component" value="Unassembled WGS sequence"/>
</dbReference>
<name>A0ABV6IEV7_9BURK</name>
<keyword evidence="3" id="KW-1185">Reference proteome</keyword>
<dbReference type="InterPro" id="IPR036691">
    <property type="entry name" value="Endo/exonu/phosph_ase_sf"/>
</dbReference>
<dbReference type="Gene3D" id="3.60.10.10">
    <property type="entry name" value="Endonuclease/exonuclease/phosphatase"/>
    <property type="match status" value="1"/>
</dbReference>
<keyword evidence="2" id="KW-0255">Endonuclease</keyword>